<dbReference type="OrthoDB" id="3502461at2"/>
<accession>A0A543NNX7</accession>
<dbReference type="Proteomes" id="UP000317422">
    <property type="component" value="Unassembled WGS sequence"/>
</dbReference>
<dbReference type="EMBL" id="VFQC01000001">
    <property type="protein sequence ID" value="TQN33539.1"/>
    <property type="molecule type" value="Genomic_DNA"/>
</dbReference>
<proteinExistence type="predicted"/>
<reference evidence="1 2" key="1">
    <citation type="submission" date="2019-06" db="EMBL/GenBank/DDBJ databases">
        <title>Sequencing the genomes of 1000 actinobacteria strains.</title>
        <authorList>
            <person name="Klenk H.-P."/>
        </authorList>
    </citation>
    <scope>NUCLEOTIDE SEQUENCE [LARGE SCALE GENOMIC DNA]</scope>
    <source>
        <strain evidence="1 2">DSM 45015</strain>
    </source>
</reference>
<protein>
    <submittedName>
        <fullName evidence="1">Uncharacterized protein</fullName>
    </submittedName>
</protein>
<dbReference type="RefSeq" id="WP_141924889.1">
    <property type="nucleotide sequence ID" value="NZ_VFQC01000001.1"/>
</dbReference>
<organism evidence="1 2">
    <name type="scientific">Haloactinospora alba</name>
    <dbReference type="NCBI Taxonomy" id="405555"/>
    <lineage>
        <taxon>Bacteria</taxon>
        <taxon>Bacillati</taxon>
        <taxon>Actinomycetota</taxon>
        <taxon>Actinomycetes</taxon>
        <taxon>Streptosporangiales</taxon>
        <taxon>Nocardiopsidaceae</taxon>
        <taxon>Haloactinospora</taxon>
    </lineage>
</organism>
<evidence type="ECO:0000313" key="1">
    <source>
        <dbReference type="EMBL" id="TQN33539.1"/>
    </source>
</evidence>
<sequence>MSVDVGDRRRLTAALLGEEAAPPPSTPPVRVVRGILMEITPGTISIATSEGEERLLTTAHTTFWRGREVVTGELRAGDDLLVRLAPGSRWVAERVWAQLARVTGVIAERSGETLRVDVGHGNPHRTVTVPYRASGRIAVRYPEMEPGYLFDAVGVWQDGGMEALLPVGTQAPHPVSEAPSRPPIRRDPARLSGVVSWYDPAGGHRAHEDRIARLEGVAYPALERGTDCEPGCDRADSCAPLPLLSLGTTVSLRNDCSGRSAVLPVVDCAAVLGWFCDRCSTCDLGDRGRLAQLTLTSFVALGGQPEAGCVNATMTVG</sequence>
<evidence type="ECO:0000313" key="2">
    <source>
        <dbReference type="Proteomes" id="UP000317422"/>
    </source>
</evidence>
<gene>
    <name evidence="1" type="ORF">FHX37_3561</name>
</gene>
<comment type="caution">
    <text evidence="1">The sequence shown here is derived from an EMBL/GenBank/DDBJ whole genome shotgun (WGS) entry which is preliminary data.</text>
</comment>
<dbReference type="AlphaFoldDB" id="A0A543NNX7"/>
<name>A0A543NNX7_9ACTN</name>
<keyword evidence="2" id="KW-1185">Reference proteome</keyword>